<gene>
    <name evidence="11" type="ORF">QT716_12010</name>
</gene>
<dbReference type="SUPFAM" id="SSF58104">
    <property type="entry name" value="Methyl-accepting chemotaxis protein (MCP) signaling domain"/>
    <property type="match status" value="1"/>
</dbReference>
<dbReference type="InterPro" id="IPR004089">
    <property type="entry name" value="MCPsignal_dom"/>
</dbReference>
<dbReference type="SMART" id="SM00304">
    <property type="entry name" value="HAMP"/>
    <property type="match status" value="1"/>
</dbReference>
<proteinExistence type="inferred from homology"/>
<dbReference type="InterPro" id="IPR004090">
    <property type="entry name" value="Chemotax_Me-accpt_rcpt"/>
</dbReference>
<dbReference type="PROSITE" id="PS50885">
    <property type="entry name" value="HAMP"/>
    <property type="match status" value="1"/>
</dbReference>
<evidence type="ECO:0000256" key="1">
    <source>
        <dbReference type="ARBA" id="ARBA00004236"/>
    </source>
</evidence>
<feature type="region of interest" description="Disordered" evidence="7">
    <location>
        <begin position="269"/>
        <end position="314"/>
    </location>
</feature>
<accession>A0ABU4G1E3</accession>
<dbReference type="Pfam" id="PF00672">
    <property type="entry name" value="HAMP"/>
    <property type="match status" value="1"/>
</dbReference>
<dbReference type="EMBL" id="JAUBDH010000007">
    <property type="protein sequence ID" value="MDW0110763.1"/>
    <property type="molecule type" value="Genomic_DNA"/>
</dbReference>
<evidence type="ECO:0000313" key="11">
    <source>
        <dbReference type="EMBL" id="MDW0110763.1"/>
    </source>
</evidence>
<feature type="domain" description="Methyl-accepting transducer" evidence="9">
    <location>
        <begin position="276"/>
        <end position="512"/>
    </location>
</feature>
<keyword evidence="4 6" id="KW-0807">Transducer</keyword>
<dbReference type="Gene3D" id="6.10.340.10">
    <property type="match status" value="1"/>
</dbReference>
<reference evidence="11 12" key="1">
    <citation type="submission" date="2023-06" db="EMBL/GenBank/DDBJ databases">
        <title>Sporosarcina sp. nov., isolated from Korean traditional fermented seafood 'Jeotgal'.</title>
        <authorList>
            <person name="Yang A.-I."/>
            <person name="Shin N.-R."/>
        </authorList>
    </citation>
    <scope>NUCLEOTIDE SEQUENCE [LARGE SCALE GENOMIC DNA]</scope>
    <source>
        <strain evidence="11 12">KCTC3840</strain>
    </source>
</reference>
<dbReference type="Proteomes" id="UP001280629">
    <property type="component" value="Unassembled WGS sequence"/>
</dbReference>
<comment type="subcellular location">
    <subcellularLocation>
        <location evidence="1">Cell membrane</location>
    </subcellularLocation>
</comment>
<evidence type="ECO:0000313" key="12">
    <source>
        <dbReference type="Proteomes" id="UP001280629"/>
    </source>
</evidence>
<keyword evidence="3 8" id="KW-0472">Membrane</keyword>
<evidence type="ECO:0000256" key="7">
    <source>
        <dbReference type="SAM" id="MobiDB-lite"/>
    </source>
</evidence>
<feature type="compositionally biased region" description="Polar residues" evidence="7">
    <location>
        <begin position="304"/>
        <end position="314"/>
    </location>
</feature>
<evidence type="ECO:0000259" key="9">
    <source>
        <dbReference type="PROSITE" id="PS50111"/>
    </source>
</evidence>
<dbReference type="CDD" id="cd06225">
    <property type="entry name" value="HAMP"/>
    <property type="match status" value="1"/>
</dbReference>
<keyword evidence="8" id="KW-1133">Transmembrane helix</keyword>
<dbReference type="Pfam" id="PF00015">
    <property type="entry name" value="MCPsignal"/>
    <property type="match status" value="1"/>
</dbReference>
<dbReference type="CDD" id="cd11386">
    <property type="entry name" value="MCP_signal"/>
    <property type="match status" value="1"/>
</dbReference>
<protein>
    <submittedName>
        <fullName evidence="11">Methyl-accepting chemotaxis protein</fullName>
    </submittedName>
</protein>
<dbReference type="Pfam" id="PF12729">
    <property type="entry name" value="4HB_MCP_1"/>
    <property type="match status" value="1"/>
</dbReference>
<evidence type="ECO:0000256" key="2">
    <source>
        <dbReference type="ARBA" id="ARBA00022475"/>
    </source>
</evidence>
<feature type="domain" description="HAMP" evidence="10">
    <location>
        <begin position="204"/>
        <end position="257"/>
    </location>
</feature>
<feature type="transmembrane region" description="Helical" evidence="8">
    <location>
        <begin position="12"/>
        <end position="32"/>
    </location>
</feature>
<keyword evidence="2" id="KW-1003">Cell membrane</keyword>
<organism evidence="11 12">
    <name type="scientific">Sporosarcina aquimarina</name>
    <dbReference type="NCBI Taxonomy" id="114975"/>
    <lineage>
        <taxon>Bacteria</taxon>
        <taxon>Bacillati</taxon>
        <taxon>Bacillota</taxon>
        <taxon>Bacilli</taxon>
        <taxon>Bacillales</taxon>
        <taxon>Caryophanaceae</taxon>
        <taxon>Sporosarcina</taxon>
    </lineage>
</organism>
<comment type="caution">
    <text evidence="11">The sequence shown here is derived from an EMBL/GenBank/DDBJ whole genome shotgun (WGS) entry which is preliminary data.</text>
</comment>
<feature type="transmembrane region" description="Helical" evidence="8">
    <location>
        <begin position="176"/>
        <end position="198"/>
    </location>
</feature>
<dbReference type="SMART" id="SM00283">
    <property type="entry name" value="MA"/>
    <property type="match status" value="1"/>
</dbReference>
<evidence type="ECO:0000256" key="4">
    <source>
        <dbReference type="ARBA" id="ARBA00023224"/>
    </source>
</evidence>
<dbReference type="Gene3D" id="1.10.287.950">
    <property type="entry name" value="Methyl-accepting chemotaxis protein"/>
    <property type="match status" value="1"/>
</dbReference>
<comment type="similarity">
    <text evidence="5">Belongs to the methyl-accepting chemotaxis (MCP) protein family.</text>
</comment>
<feature type="compositionally biased region" description="Low complexity" evidence="7">
    <location>
        <begin position="269"/>
        <end position="294"/>
    </location>
</feature>
<dbReference type="PRINTS" id="PR00260">
    <property type="entry name" value="CHEMTRNSDUCR"/>
</dbReference>
<sequence>MKRTIKGKLRNGFGLLIALLIIIGAASILLLVKLNADYKNMLDNEVQKVDIIDEFVLKQEQMQSKIRGYLLYSDETLLAEREENYARSEQLIQELGKMEMGPQLKKEYDALVDSNEKSMALQDKIIDNIEAGKDDIAKWMSEASKDVGNVVLTRADMIKNNQYKALEKKQVEIDALMMQLTIAIAAVMLVAVIVGFIISRRISQSISKPVGIVTEALHQIAEGNFSIDPLVVKSKDEIGEMAAAFNKMGADVANMIRKINTSAHQLAMQSEELSASSEESLASSEMIASSSEQQLEGSERQQRITDQSTQSMSELSLGVGEISESNEDMLRSAEAVSQLVGKGSASMDDVVKEMTTIRETIRETSEIMNEMAAHSSEIEKVTGIITSIAEQTNLLALNAAIEAARAGDAGKGFAVVADEVRKLAEQSKASATDIGTMVSDIQVYSKKATLSIEAGNKKVENGMKATADSNDVFKDIQQAVTDVSAKVETVSAAIEEIQAMADEVTEGAKEVQRLSGQAAASATETSSATEEQLAVSQEISANAQSLTRLADELQQEVSRFRV</sequence>
<keyword evidence="12" id="KW-1185">Reference proteome</keyword>
<dbReference type="PROSITE" id="PS50111">
    <property type="entry name" value="CHEMOTAXIS_TRANSDUC_2"/>
    <property type="match status" value="1"/>
</dbReference>
<dbReference type="InterPro" id="IPR024478">
    <property type="entry name" value="HlyB_4HB_MCP"/>
</dbReference>
<evidence type="ECO:0000256" key="6">
    <source>
        <dbReference type="PROSITE-ProRule" id="PRU00284"/>
    </source>
</evidence>
<evidence type="ECO:0000256" key="3">
    <source>
        <dbReference type="ARBA" id="ARBA00023136"/>
    </source>
</evidence>
<dbReference type="PANTHER" id="PTHR32089">
    <property type="entry name" value="METHYL-ACCEPTING CHEMOTAXIS PROTEIN MCPB"/>
    <property type="match status" value="1"/>
</dbReference>
<evidence type="ECO:0000256" key="8">
    <source>
        <dbReference type="SAM" id="Phobius"/>
    </source>
</evidence>
<evidence type="ECO:0000259" key="10">
    <source>
        <dbReference type="PROSITE" id="PS50885"/>
    </source>
</evidence>
<name>A0ABU4G1E3_9BACL</name>
<dbReference type="InterPro" id="IPR003660">
    <property type="entry name" value="HAMP_dom"/>
</dbReference>
<evidence type="ECO:0000256" key="5">
    <source>
        <dbReference type="ARBA" id="ARBA00029447"/>
    </source>
</evidence>
<dbReference type="RefSeq" id="WP_317936321.1">
    <property type="nucleotide sequence ID" value="NZ_JAUBDH010000007.1"/>
</dbReference>
<keyword evidence="8" id="KW-0812">Transmembrane</keyword>
<dbReference type="PANTHER" id="PTHR32089:SF112">
    <property type="entry name" value="LYSOZYME-LIKE PROTEIN-RELATED"/>
    <property type="match status" value="1"/>
</dbReference>